<dbReference type="OrthoDB" id="1875751at2759"/>
<evidence type="ECO:0000313" key="7">
    <source>
        <dbReference type="EMBL" id="RWS31378.1"/>
    </source>
</evidence>
<feature type="domain" description="RRM" evidence="6">
    <location>
        <begin position="219"/>
        <end position="296"/>
    </location>
</feature>
<evidence type="ECO:0000313" key="8">
    <source>
        <dbReference type="Proteomes" id="UP000288716"/>
    </source>
</evidence>
<protein>
    <submittedName>
        <fullName evidence="7">RNA-binding protein squid-like protein</fullName>
    </submittedName>
</protein>
<feature type="domain" description="RRM" evidence="6">
    <location>
        <begin position="377"/>
        <end position="454"/>
    </location>
</feature>
<dbReference type="GO" id="GO:0003723">
    <property type="term" value="F:RNA binding"/>
    <property type="evidence" value="ECO:0007669"/>
    <property type="project" value="UniProtKB-UniRule"/>
</dbReference>
<dbReference type="GO" id="GO:0010468">
    <property type="term" value="P:regulation of gene expression"/>
    <property type="evidence" value="ECO:0007669"/>
    <property type="project" value="TreeGrafter"/>
</dbReference>
<dbReference type="SUPFAM" id="SSF54928">
    <property type="entry name" value="RNA-binding domain, RBD"/>
    <property type="match status" value="4"/>
</dbReference>
<gene>
    <name evidence="7" type="ORF">B4U80_06776</name>
</gene>
<keyword evidence="2 4" id="KW-0694">RNA-binding</keyword>
<feature type="domain" description="RRM" evidence="6">
    <location>
        <begin position="25"/>
        <end position="104"/>
    </location>
</feature>
<dbReference type="PROSITE" id="PS50102">
    <property type="entry name" value="RRM"/>
    <property type="match status" value="5"/>
</dbReference>
<feature type="domain" description="RRM" evidence="6">
    <location>
        <begin position="106"/>
        <end position="185"/>
    </location>
</feature>
<dbReference type="InterPro" id="IPR035979">
    <property type="entry name" value="RBD_domain_sf"/>
</dbReference>
<name>A0A443SV35_9ACAR</name>
<keyword evidence="8" id="KW-1185">Reference proteome</keyword>
<evidence type="ECO:0000256" key="5">
    <source>
        <dbReference type="SAM" id="MobiDB-lite"/>
    </source>
</evidence>
<dbReference type="EMBL" id="NCKV01000182">
    <property type="protein sequence ID" value="RWS31378.1"/>
    <property type="molecule type" value="Genomic_DNA"/>
</dbReference>
<organism evidence="7 8">
    <name type="scientific">Leptotrombidium deliense</name>
    <dbReference type="NCBI Taxonomy" id="299467"/>
    <lineage>
        <taxon>Eukaryota</taxon>
        <taxon>Metazoa</taxon>
        <taxon>Ecdysozoa</taxon>
        <taxon>Arthropoda</taxon>
        <taxon>Chelicerata</taxon>
        <taxon>Arachnida</taxon>
        <taxon>Acari</taxon>
        <taxon>Acariformes</taxon>
        <taxon>Trombidiformes</taxon>
        <taxon>Prostigmata</taxon>
        <taxon>Anystina</taxon>
        <taxon>Parasitengona</taxon>
        <taxon>Trombiculoidea</taxon>
        <taxon>Trombiculidae</taxon>
        <taxon>Leptotrombidium</taxon>
    </lineage>
</organism>
<feature type="domain" description="RRM" evidence="6">
    <location>
        <begin position="295"/>
        <end position="375"/>
    </location>
</feature>
<comment type="subcellular location">
    <subcellularLocation>
        <location evidence="1">Nucleus</location>
    </subcellularLocation>
</comment>
<accession>A0A443SV35</accession>
<evidence type="ECO:0000256" key="3">
    <source>
        <dbReference type="ARBA" id="ARBA00023242"/>
    </source>
</evidence>
<dbReference type="STRING" id="299467.A0A443SV35"/>
<feature type="compositionally biased region" description="Low complexity" evidence="5">
    <location>
        <begin position="533"/>
        <end position="543"/>
    </location>
</feature>
<reference evidence="7 8" key="1">
    <citation type="journal article" date="2018" name="Gigascience">
        <title>Genomes of trombidid mites reveal novel predicted allergens and laterally-transferred genes associated with secondary metabolism.</title>
        <authorList>
            <person name="Dong X."/>
            <person name="Chaisiri K."/>
            <person name="Xia D."/>
            <person name="Armstrong S.D."/>
            <person name="Fang Y."/>
            <person name="Donnelly M.J."/>
            <person name="Kadowaki T."/>
            <person name="McGarry J.W."/>
            <person name="Darby A.C."/>
            <person name="Makepeace B.L."/>
        </authorList>
    </citation>
    <scope>NUCLEOTIDE SEQUENCE [LARGE SCALE GENOMIC DNA]</scope>
    <source>
        <strain evidence="7">UoL-UT</strain>
    </source>
</reference>
<proteinExistence type="predicted"/>
<evidence type="ECO:0000256" key="1">
    <source>
        <dbReference type="ARBA" id="ARBA00004123"/>
    </source>
</evidence>
<evidence type="ECO:0000259" key="6">
    <source>
        <dbReference type="PROSITE" id="PS50102"/>
    </source>
</evidence>
<dbReference type="InterPro" id="IPR000504">
    <property type="entry name" value="RRM_dom"/>
</dbReference>
<dbReference type="PANTHER" id="PTHR48033">
    <property type="entry name" value="RNA-BINDING (RRM/RBD/RNP MOTIFS) FAMILY PROTEIN"/>
    <property type="match status" value="1"/>
</dbReference>
<dbReference type="SMART" id="SM00360">
    <property type="entry name" value="RRM"/>
    <property type="match status" value="5"/>
</dbReference>
<dbReference type="GO" id="GO:0005654">
    <property type="term" value="C:nucleoplasm"/>
    <property type="evidence" value="ECO:0007669"/>
    <property type="project" value="TreeGrafter"/>
</dbReference>
<comment type="caution">
    <text evidence="7">The sequence shown here is derived from an EMBL/GenBank/DDBJ whole genome shotgun (WGS) entry which is preliminary data.</text>
</comment>
<evidence type="ECO:0000256" key="4">
    <source>
        <dbReference type="PROSITE-ProRule" id="PRU00176"/>
    </source>
</evidence>
<dbReference type="GO" id="GO:0000785">
    <property type="term" value="C:chromatin"/>
    <property type="evidence" value="ECO:0007669"/>
    <property type="project" value="TreeGrafter"/>
</dbReference>
<dbReference type="Gene3D" id="3.30.70.330">
    <property type="match status" value="5"/>
</dbReference>
<dbReference type="Pfam" id="PF00076">
    <property type="entry name" value="RRM_1"/>
    <property type="match status" value="5"/>
</dbReference>
<dbReference type="PANTHER" id="PTHR48033:SF10">
    <property type="entry name" value="RNA-BINDING PROTEIN SQUID"/>
    <property type="match status" value="1"/>
</dbReference>
<dbReference type="VEuPathDB" id="VectorBase:LDEU000663"/>
<keyword evidence="3" id="KW-0539">Nucleus</keyword>
<evidence type="ECO:0000256" key="2">
    <source>
        <dbReference type="ARBA" id="ARBA00022884"/>
    </source>
</evidence>
<dbReference type="AlphaFoldDB" id="A0A443SV35"/>
<dbReference type="Proteomes" id="UP000288716">
    <property type="component" value="Unassembled WGS sequence"/>
</dbReference>
<feature type="region of interest" description="Disordered" evidence="5">
    <location>
        <begin position="524"/>
        <end position="576"/>
    </location>
</feature>
<sequence>MNEVQVLKRYETRFNVTLLFNFTYRKLFLGGLSWDTTEEDIRSYFSKFGTILDVSIKYDAITGNPRGFGFITFAEDAIDKVLATVPHLLNNKVIDPKRAKSRPMCKKIFVGGVDANVSEDDIKSYFSQFGAVKGIELPFDHQRCRRRQFCFIIFETEAGADAACRDPKQTIGGLWRDRSRDYEVRHKYWLFEGVLSSFPHSINNRPIAPKRANSRSMHKKIFVGGVDASTPESELKQHFSRFGRVKDIEFPFDHQRCRRRQFCFVVFHNEASANAACREPKQRVCGRSCDIQKAMKLFLGGLSWDTTEDDIRSYFNTYGTVLDVSIKYDAVTGNPRGFGFITFGEDDAIDKVLTAGQHTLKNKVIDPKRAKSRPICKKIFVGGVDANVSEDEIKKYFSKYGKVEGIELPFDRQRGRRREFCFIIFDTEESADAACKEPKQTIGGRECDIKKAQPQPVAQQQKRMQQASQGNYQNYNYDGYEGYYPYNQGYDYYGQGYYGYDYWNYGYGYGEYGQTTADQNYSQAATGDGNYSGGSAQSSQSSSHSHHHGNTAGKVASRKSTPSSSTYHPYRSSSSH</sequence>
<dbReference type="InterPro" id="IPR012677">
    <property type="entry name" value="Nucleotide-bd_a/b_plait_sf"/>
</dbReference>
<feature type="compositionally biased region" description="Low complexity" evidence="5">
    <location>
        <begin position="560"/>
        <end position="576"/>
    </location>
</feature>